<dbReference type="GeneID" id="103164241"/>
<keyword evidence="7" id="KW-1185">Reference proteome</keyword>
<feature type="region of interest" description="Disordered" evidence="6">
    <location>
        <begin position="1"/>
        <end position="73"/>
    </location>
</feature>
<feature type="coiled-coil region" evidence="5">
    <location>
        <begin position="176"/>
        <end position="263"/>
    </location>
</feature>
<dbReference type="GO" id="GO:0060307">
    <property type="term" value="P:regulation of ventricular cardiac muscle cell membrane repolarization"/>
    <property type="evidence" value="ECO:0007669"/>
    <property type="project" value="TreeGrafter"/>
</dbReference>
<keyword evidence="4" id="KW-0206">Cytoskeleton</keyword>
<evidence type="ECO:0000313" key="7">
    <source>
        <dbReference type="Proteomes" id="UP001108280"/>
    </source>
</evidence>
<accession>A0A9J7J6S4</accession>
<sequence>MAGLREGFLWHPGERKEPGCADIGSPATAKGGGYPQPQPLPCGPASPLPEAPARLSPPGGPPQPRLPTARTPAPTLAPRYSIFLRLSSSSIASAGQAGKGGGGGRRKDLFRRQQTELRGRSRPGRAQHLPAAPAVPMGSAIAAAIFVPKLTLGERERSAQLRVWLGRSFAEKIVFQQRLEKDEVSLRSTLEEQKQRNIHLDELLGQQRQLLNDLQQQTESQRMLYNVQLAEEQGQNLELQVLLESEKVKIQEMKDTLDKERELHSNGGQPQPAFPPEGPLEEKQKHIMELVNESQKYKWVSLRAKQQMEKGRQVQQKTLQVEKEANTLGQQKMEELQSKVEELQCQLQEKRHQVHKLDLEGRRLQGVMQGFQQQELEQKGKEESRRLLYQNVNEGAAWSFTDDRTRNWVLQQKMEGESKDTSYAKLMEMNREKDDSDNEVEIIRQKLQHVATKIQQLQPRKPVTG</sequence>
<dbReference type="PANTHER" id="PTHR44981:SF1">
    <property type="entry name" value="A-KINASE ANCHOR PROTEIN 9"/>
    <property type="match status" value="1"/>
</dbReference>
<dbReference type="AlphaFoldDB" id="A0A9J7J6S4"/>
<dbReference type="OrthoDB" id="2020852at2759"/>
<dbReference type="GO" id="GO:0060090">
    <property type="term" value="F:molecular adaptor activity"/>
    <property type="evidence" value="ECO:0007669"/>
    <property type="project" value="InterPro"/>
</dbReference>
<dbReference type="GO" id="GO:0097060">
    <property type="term" value="C:synaptic membrane"/>
    <property type="evidence" value="ECO:0007669"/>
    <property type="project" value="TreeGrafter"/>
</dbReference>
<name>A0A9J7J6S4_CRIGR</name>
<reference evidence="7" key="1">
    <citation type="journal article" date="2018" name="Biotechnol. Bioeng.">
        <title>A reference genome of the Chinese hamster based on a hybrid assembly strategy.</title>
        <authorList>
            <person name="Rupp O."/>
            <person name="MacDonald M.L."/>
            <person name="Li S."/>
            <person name="Dhiman H."/>
            <person name="Polson S."/>
            <person name="Griep S."/>
            <person name="Heffner K."/>
            <person name="Hernandez I."/>
            <person name="Brinkrolf K."/>
            <person name="Jadhav V."/>
            <person name="Samoudi M."/>
            <person name="Hao H."/>
            <person name="Kingham B."/>
            <person name="Goesmann A."/>
            <person name="Betenbaugh M.J."/>
            <person name="Lewis N.E."/>
            <person name="Borth N."/>
            <person name="Lee K.H."/>
        </authorList>
    </citation>
    <scope>NUCLEOTIDE SEQUENCE [LARGE SCALE GENOMIC DNA]</scope>
    <source>
        <strain evidence="7">17A/GY</strain>
    </source>
</reference>
<evidence type="ECO:0000256" key="4">
    <source>
        <dbReference type="ARBA" id="ARBA00023212"/>
    </source>
</evidence>
<dbReference type="GO" id="GO:0015459">
    <property type="term" value="F:potassium channel regulator activity"/>
    <property type="evidence" value="ECO:0007669"/>
    <property type="project" value="TreeGrafter"/>
</dbReference>
<evidence type="ECO:0000256" key="5">
    <source>
        <dbReference type="SAM" id="Coils"/>
    </source>
</evidence>
<dbReference type="Proteomes" id="UP001108280">
    <property type="component" value="Chromosome 1"/>
</dbReference>
<comment type="subcellular location">
    <subcellularLocation>
        <location evidence="1">Cytoplasm</location>
        <location evidence="1">Cytoskeleton</location>
        <location evidence="1">Microtubule organizing center</location>
        <location evidence="1">Centrosome</location>
    </subcellularLocation>
</comment>
<dbReference type="GO" id="GO:0051661">
    <property type="term" value="P:maintenance of centrosome location"/>
    <property type="evidence" value="ECO:0007669"/>
    <property type="project" value="TreeGrafter"/>
</dbReference>
<dbReference type="KEGG" id="cge:103164241"/>
<keyword evidence="2" id="KW-0963">Cytoplasm</keyword>
<evidence type="ECO:0000256" key="2">
    <source>
        <dbReference type="ARBA" id="ARBA00022490"/>
    </source>
</evidence>
<protein>
    <submittedName>
        <fullName evidence="8">A-kinase anchor protein 9-like</fullName>
    </submittedName>
</protein>
<evidence type="ECO:0000256" key="1">
    <source>
        <dbReference type="ARBA" id="ARBA00004300"/>
    </source>
</evidence>
<organism evidence="7 8">
    <name type="scientific">Cricetulus griseus</name>
    <name type="common">Chinese hamster</name>
    <name type="synonym">Cricetulus barabensis griseus</name>
    <dbReference type="NCBI Taxonomy" id="10029"/>
    <lineage>
        <taxon>Eukaryota</taxon>
        <taxon>Metazoa</taxon>
        <taxon>Chordata</taxon>
        <taxon>Craniata</taxon>
        <taxon>Vertebrata</taxon>
        <taxon>Euteleostomi</taxon>
        <taxon>Mammalia</taxon>
        <taxon>Eutheria</taxon>
        <taxon>Euarchontoglires</taxon>
        <taxon>Glires</taxon>
        <taxon>Rodentia</taxon>
        <taxon>Myomorpha</taxon>
        <taxon>Muroidea</taxon>
        <taxon>Cricetidae</taxon>
        <taxon>Cricetinae</taxon>
        <taxon>Cricetulus</taxon>
    </lineage>
</organism>
<evidence type="ECO:0000313" key="8">
    <source>
        <dbReference type="RefSeq" id="XP_027247400.2"/>
    </source>
</evidence>
<reference evidence="8" key="3">
    <citation type="submission" date="2025-08" db="UniProtKB">
        <authorList>
            <consortium name="RefSeq"/>
        </authorList>
    </citation>
    <scope>IDENTIFICATION</scope>
    <source>
        <strain evidence="8">17A/GY</strain>
        <tissue evidence="8">Liver</tissue>
    </source>
</reference>
<dbReference type="GO" id="GO:0005795">
    <property type="term" value="C:Golgi stack"/>
    <property type="evidence" value="ECO:0007669"/>
    <property type="project" value="TreeGrafter"/>
</dbReference>
<feature type="compositionally biased region" description="Pro residues" evidence="6">
    <location>
        <begin position="36"/>
        <end position="50"/>
    </location>
</feature>
<dbReference type="InterPro" id="IPR028745">
    <property type="entry name" value="AKAP9/Pericentrin"/>
</dbReference>
<proteinExistence type="predicted"/>
<dbReference type="GO" id="GO:0005801">
    <property type="term" value="C:cis-Golgi network"/>
    <property type="evidence" value="ECO:0007669"/>
    <property type="project" value="TreeGrafter"/>
</dbReference>
<dbReference type="GO" id="GO:1903358">
    <property type="term" value="P:regulation of Golgi organization"/>
    <property type="evidence" value="ECO:0007669"/>
    <property type="project" value="TreeGrafter"/>
</dbReference>
<reference evidence="7" key="2">
    <citation type="journal article" date="2020" name="Biotechnol. Bioeng.">
        <title>Chromosome-scale scaffolds for the Chinese hamster reference genome assembly to facilitate the study of the CHO epigenome.</title>
        <authorList>
            <person name="Hilliard W."/>
            <person name="MacDonald M."/>
            <person name="Lee K.H."/>
        </authorList>
    </citation>
    <scope>NUCLEOTIDE SEQUENCE [LARGE SCALE GENOMIC DNA]</scope>
    <source>
        <strain evidence="7">17A/GY</strain>
    </source>
</reference>
<dbReference type="RefSeq" id="XP_027247400.2">
    <property type="nucleotide sequence ID" value="XM_027391599.2"/>
</dbReference>
<dbReference type="GO" id="GO:0005813">
    <property type="term" value="C:centrosome"/>
    <property type="evidence" value="ECO:0007669"/>
    <property type="project" value="UniProtKB-SubCell"/>
</dbReference>
<dbReference type="PANTHER" id="PTHR44981">
    <property type="entry name" value="PERICENTRIN-LIKE PROTEIN, ISOFORM F"/>
    <property type="match status" value="1"/>
</dbReference>
<evidence type="ECO:0000256" key="6">
    <source>
        <dbReference type="SAM" id="MobiDB-lite"/>
    </source>
</evidence>
<dbReference type="GO" id="GO:0034237">
    <property type="term" value="F:protein kinase A regulatory subunit binding"/>
    <property type="evidence" value="ECO:0007669"/>
    <property type="project" value="TreeGrafter"/>
</dbReference>
<feature type="coiled-coil region" evidence="5">
    <location>
        <begin position="326"/>
        <end position="360"/>
    </location>
</feature>
<gene>
    <name evidence="8" type="primary">LOC103164241</name>
</gene>
<evidence type="ECO:0000256" key="3">
    <source>
        <dbReference type="ARBA" id="ARBA00023054"/>
    </source>
</evidence>
<keyword evidence="3 5" id="KW-0175">Coiled coil</keyword>
<dbReference type="GO" id="GO:0007165">
    <property type="term" value="P:signal transduction"/>
    <property type="evidence" value="ECO:0007669"/>
    <property type="project" value="InterPro"/>
</dbReference>